<accession>A0A443ZQ99</accession>
<dbReference type="Proteomes" id="UP000288983">
    <property type="component" value="Unassembled WGS sequence"/>
</dbReference>
<organism evidence="1 2">
    <name type="scientific">Pseudomonas alkylphenolica</name>
    <dbReference type="NCBI Taxonomy" id="237609"/>
    <lineage>
        <taxon>Bacteria</taxon>
        <taxon>Pseudomonadati</taxon>
        <taxon>Pseudomonadota</taxon>
        <taxon>Gammaproteobacteria</taxon>
        <taxon>Pseudomonadales</taxon>
        <taxon>Pseudomonadaceae</taxon>
        <taxon>Pseudomonas</taxon>
    </lineage>
</organism>
<dbReference type="RefSeq" id="WP_128324855.1">
    <property type="nucleotide sequence ID" value="NZ_QJRG01000047.1"/>
</dbReference>
<dbReference type="EMBL" id="QJRG01000047">
    <property type="protein sequence ID" value="RWU21247.1"/>
    <property type="molecule type" value="Genomic_DNA"/>
</dbReference>
<evidence type="ECO:0000313" key="1">
    <source>
        <dbReference type="EMBL" id="RWU21247.1"/>
    </source>
</evidence>
<dbReference type="AlphaFoldDB" id="A0A443ZQ99"/>
<name>A0A443ZQ99_9PSED</name>
<gene>
    <name evidence="1" type="ORF">DM813_18820</name>
</gene>
<dbReference type="OrthoDB" id="980900at2"/>
<sequence length="100" mass="11202">MQIDLNNPEQFTLEAVRNLLAAGNNAVHNQLRVNRSGIAWLSQVVGGRELEGLAFRLETWSAGSGCVGELAAQDERWVMQVFNVLKTNWPKPVSDYIDLY</sequence>
<evidence type="ECO:0000313" key="2">
    <source>
        <dbReference type="Proteomes" id="UP000288983"/>
    </source>
</evidence>
<comment type="caution">
    <text evidence="1">The sequence shown here is derived from an EMBL/GenBank/DDBJ whole genome shotgun (WGS) entry which is preliminary data.</text>
</comment>
<protein>
    <submittedName>
        <fullName evidence="1">Uncharacterized protein</fullName>
    </submittedName>
</protein>
<reference evidence="1 2" key="1">
    <citation type="submission" date="2018-06" db="EMBL/GenBank/DDBJ databases">
        <title>Bacteria isolated from soil of Wuhan.</title>
        <authorList>
            <person name="Wei X."/>
            <person name="Chunhua H."/>
        </authorList>
    </citation>
    <scope>NUCLEOTIDE SEQUENCE [LARGE SCALE GENOMIC DNA]</scope>
    <source>
        <strain evidence="2">xwS2</strain>
    </source>
</reference>
<proteinExistence type="predicted"/>
<dbReference type="STRING" id="237609.PSAKL28_19470"/>